<feature type="DNA-binding region" description="OmpR/PhoB-type" evidence="7">
    <location>
        <begin position="136"/>
        <end position="234"/>
    </location>
</feature>
<evidence type="ECO:0000256" key="2">
    <source>
        <dbReference type="ARBA" id="ARBA00023012"/>
    </source>
</evidence>
<dbReference type="AlphaFoldDB" id="A0A0T8UGS0"/>
<dbReference type="Proteomes" id="UP000265600">
    <property type="component" value="Unassembled WGS sequence"/>
</dbReference>
<feature type="domain" description="Response regulatory" evidence="8">
    <location>
        <begin position="7"/>
        <end position="120"/>
    </location>
</feature>
<evidence type="ECO:0000256" key="3">
    <source>
        <dbReference type="ARBA" id="ARBA00023015"/>
    </source>
</evidence>
<dbReference type="Pfam" id="PF00072">
    <property type="entry name" value="Response_reg"/>
    <property type="match status" value="1"/>
</dbReference>
<dbReference type="CDD" id="cd00383">
    <property type="entry name" value="trans_reg_C"/>
    <property type="match status" value="1"/>
</dbReference>
<dbReference type="GeneID" id="45218037"/>
<keyword evidence="19" id="KW-1185">Reference proteome</keyword>
<dbReference type="GO" id="GO:0006355">
    <property type="term" value="P:regulation of DNA-templated transcription"/>
    <property type="evidence" value="ECO:0007669"/>
    <property type="project" value="InterPro"/>
</dbReference>
<dbReference type="EMBL" id="CMJT01000030">
    <property type="protein sequence ID" value="CKB23832.1"/>
    <property type="molecule type" value="Genomic_DNA"/>
</dbReference>
<proteinExistence type="predicted"/>
<dbReference type="Proteomes" id="UP000266144">
    <property type="component" value="Unassembled WGS sequence"/>
</dbReference>
<keyword evidence="3" id="KW-0805">Transcription regulation</keyword>
<evidence type="ECO:0000313" key="10">
    <source>
        <dbReference type="EMBL" id="CEY64566.1"/>
    </source>
</evidence>
<keyword evidence="2" id="KW-0902">Two-component regulatory system</keyword>
<evidence type="ECO:0000313" key="15">
    <source>
        <dbReference type="Proteomes" id="UP000041827"/>
    </source>
</evidence>
<dbReference type="Pfam" id="PF00486">
    <property type="entry name" value="Trans_reg_C"/>
    <property type="match status" value="1"/>
</dbReference>
<evidence type="ECO:0000313" key="16">
    <source>
        <dbReference type="Proteomes" id="UP000048179"/>
    </source>
</evidence>
<dbReference type="EMBL" id="PTTJ01000012">
    <property type="protein sequence ID" value="RJP17349.1"/>
    <property type="molecule type" value="Genomic_DNA"/>
</dbReference>
<dbReference type="PANTHER" id="PTHR48111">
    <property type="entry name" value="REGULATOR OF RPOS"/>
    <property type="match status" value="1"/>
</dbReference>
<dbReference type="PROSITE" id="PS51755">
    <property type="entry name" value="OMPR_PHOB"/>
    <property type="match status" value="1"/>
</dbReference>
<dbReference type="SMART" id="SM00862">
    <property type="entry name" value="Trans_reg_C"/>
    <property type="match status" value="1"/>
</dbReference>
<sequence>MKNENVKILICEDDSSVNRLLSLAMEVEGYHYVSVRTGEEALRQIISQFPDLLLLDLGLPDMDGKDIIDKIRSFSQLPVIVVSARGEESDKIDALDAGADDYLTKPFSIDELFARLRVSLRRSKQINQQSDGNSEKSSFTNGWLHVDFLSNRVFVNNQEIHLTPIEYKLLCLLSENVDRVLTYRFIVKEIWGYYEEDFSALRVFVNTLRKKIELGLGYSKMVQTHIGIGYRMIKIENYDDK</sequence>
<dbReference type="OMA" id="MSHPGQL"/>
<dbReference type="SMART" id="SM00448">
    <property type="entry name" value="REC"/>
    <property type="match status" value="1"/>
</dbReference>
<dbReference type="EMBL" id="PTQV01000021">
    <property type="protein sequence ID" value="RJP83458.1"/>
    <property type="molecule type" value="Genomic_DNA"/>
</dbReference>
<organism evidence="11 15">
    <name type="scientific">Streptococcus pseudopneumoniae</name>
    <dbReference type="NCBI Taxonomy" id="257758"/>
    <lineage>
        <taxon>Bacteria</taxon>
        <taxon>Bacillati</taxon>
        <taxon>Bacillota</taxon>
        <taxon>Bacilli</taxon>
        <taxon>Lactobacillales</taxon>
        <taxon>Streptococcaceae</taxon>
        <taxon>Streptococcus</taxon>
    </lineage>
</organism>
<feature type="modified residue" description="4-aspartylphosphate" evidence="6">
    <location>
        <position position="56"/>
    </location>
</feature>
<reference evidence="11" key="1">
    <citation type="submission" date="2015-03" db="EMBL/GenBank/DDBJ databases">
        <authorList>
            <person name="Murphy D."/>
        </authorList>
    </citation>
    <scope>NUCLEOTIDE SEQUENCE [LARGE SCALE GENOMIC DNA]</scope>
    <source>
        <strain evidence="11">SMRU2248</strain>
    </source>
</reference>
<dbReference type="InterPro" id="IPR036388">
    <property type="entry name" value="WH-like_DNA-bd_sf"/>
</dbReference>
<keyword evidence="11" id="KW-0406">Ion transport</keyword>
<dbReference type="GO" id="GO:0005829">
    <property type="term" value="C:cytosol"/>
    <property type="evidence" value="ECO:0007669"/>
    <property type="project" value="TreeGrafter"/>
</dbReference>
<evidence type="ECO:0000313" key="19">
    <source>
        <dbReference type="Proteomes" id="UP000285038"/>
    </source>
</evidence>
<keyword evidence="11" id="KW-0813">Transport</keyword>
<dbReference type="EMBL" id="CFGT01000022">
    <property type="protein sequence ID" value="CEY64566.1"/>
    <property type="molecule type" value="Genomic_DNA"/>
</dbReference>
<evidence type="ECO:0000313" key="12">
    <source>
        <dbReference type="EMBL" id="RJP17349.1"/>
    </source>
</evidence>
<protein>
    <submittedName>
        <fullName evidence="12">DNA-binding response regulator</fullName>
    </submittedName>
    <submittedName>
        <fullName evidence="11">Osmosensitive K+ channel response regulator</fullName>
    </submittedName>
</protein>
<accession>A0A3A4S1W9</accession>
<reference evidence="12" key="3">
    <citation type="submission" date="2018-02" db="EMBL/GenBank/DDBJ databases">
        <authorList>
            <person name="Cohen D.B."/>
            <person name="Kent A.D."/>
        </authorList>
    </citation>
    <scope>NUCLEOTIDE SEQUENCE</scope>
    <source>
        <strain evidence="12">Spain3473</strain>
        <strain evidence="13">Spain939</strain>
    </source>
</reference>
<dbReference type="Proteomes" id="UP000041827">
    <property type="component" value="Unassembled WGS sequence"/>
</dbReference>
<keyword evidence="11" id="KW-0407">Ion channel</keyword>
<dbReference type="InterPro" id="IPR039420">
    <property type="entry name" value="WalR-like"/>
</dbReference>
<evidence type="ECO:0000313" key="11">
    <source>
        <dbReference type="EMBL" id="CKB23832.1"/>
    </source>
</evidence>
<name>A0A0T8UGS0_9STRE</name>
<evidence type="ECO:0000256" key="7">
    <source>
        <dbReference type="PROSITE-ProRule" id="PRU01091"/>
    </source>
</evidence>
<evidence type="ECO:0000313" key="18">
    <source>
        <dbReference type="Proteomes" id="UP000266144"/>
    </source>
</evidence>
<dbReference type="RefSeq" id="WP_000787304.1">
    <property type="nucleotide sequence ID" value="NZ_CFGT01000022.1"/>
</dbReference>
<dbReference type="Gene3D" id="6.10.250.690">
    <property type="match status" value="1"/>
</dbReference>
<dbReference type="Gene3D" id="3.40.50.2300">
    <property type="match status" value="1"/>
</dbReference>
<evidence type="ECO:0000256" key="6">
    <source>
        <dbReference type="PROSITE-ProRule" id="PRU00169"/>
    </source>
</evidence>
<dbReference type="PROSITE" id="PS50110">
    <property type="entry name" value="RESPONSE_REGULATORY"/>
    <property type="match status" value="1"/>
</dbReference>
<reference evidence="17 18" key="4">
    <citation type="submission" date="2018-02" db="EMBL/GenBank/DDBJ databases">
        <authorList>
            <person name="Handem S."/>
        </authorList>
    </citation>
    <scope>NUCLEOTIDE SEQUENCE [LARGE SCALE GENOMIC DNA]</scope>
    <source>
        <strain evidence="14 19">Spain2270</strain>
        <strain evidence="17">Spain3473</strain>
        <strain evidence="18">Spain939</strain>
    </source>
</reference>
<dbReference type="GO" id="GO:0000976">
    <property type="term" value="F:transcription cis-regulatory region binding"/>
    <property type="evidence" value="ECO:0007669"/>
    <property type="project" value="TreeGrafter"/>
</dbReference>
<dbReference type="InterPro" id="IPR001789">
    <property type="entry name" value="Sig_transdc_resp-reg_receiver"/>
</dbReference>
<gene>
    <name evidence="11" type="primary">kdpE</name>
    <name evidence="13" type="ORF">C5O68_03535</name>
    <name evidence="12" type="ORF">C5O69_00655</name>
    <name evidence="14" type="ORF">D6867_07390</name>
    <name evidence="10" type="ORF">ERS020247_01683</name>
    <name evidence="11" type="ORF">ERS021757_02103</name>
</gene>
<evidence type="ECO:0000313" key="14">
    <source>
        <dbReference type="EMBL" id="RJY10670.1"/>
    </source>
</evidence>
<keyword evidence="4 7" id="KW-0238">DNA-binding</keyword>
<dbReference type="Proteomes" id="UP000048179">
    <property type="component" value="Unassembled WGS sequence"/>
</dbReference>
<dbReference type="SUPFAM" id="SSF52172">
    <property type="entry name" value="CheY-like"/>
    <property type="match status" value="1"/>
</dbReference>
<dbReference type="Gene3D" id="1.10.10.10">
    <property type="entry name" value="Winged helix-like DNA-binding domain superfamily/Winged helix DNA-binding domain"/>
    <property type="match status" value="1"/>
</dbReference>
<keyword evidence="5" id="KW-0804">Transcription</keyword>
<dbReference type="EMBL" id="RAHZ01000042">
    <property type="protein sequence ID" value="RJY10670.1"/>
    <property type="molecule type" value="Genomic_DNA"/>
</dbReference>
<dbReference type="PANTHER" id="PTHR48111:SF50">
    <property type="entry name" value="KDP OPERON TRANSCRIPTIONAL REGULATORY PROTEIN KDPE"/>
    <property type="match status" value="1"/>
</dbReference>
<dbReference type="Proteomes" id="UP000285038">
    <property type="component" value="Unassembled WGS sequence"/>
</dbReference>
<keyword evidence="1 6" id="KW-0597">Phosphoprotein</keyword>
<feature type="domain" description="OmpR/PhoB-type" evidence="9">
    <location>
        <begin position="136"/>
        <end position="234"/>
    </location>
</feature>
<dbReference type="GO" id="GO:0032993">
    <property type="term" value="C:protein-DNA complex"/>
    <property type="evidence" value="ECO:0007669"/>
    <property type="project" value="TreeGrafter"/>
</dbReference>
<evidence type="ECO:0000256" key="1">
    <source>
        <dbReference type="ARBA" id="ARBA00022553"/>
    </source>
</evidence>
<evidence type="ECO:0000256" key="4">
    <source>
        <dbReference type="ARBA" id="ARBA00023125"/>
    </source>
</evidence>
<evidence type="ECO:0000259" key="9">
    <source>
        <dbReference type="PROSITE" id="PS51755"/>
    </source>
</evidence>
<accession>A0A0T8UGS0</accession>
<reference evidence="15 16" key="2">
    <citation type="submission" date="2015-03" db="EMBL/GenBank/DDBJ databases">
        <authorList>
            <consortium name="Pathogen Informatics"/>
        </authorList>
    </citation>
    <scope>NUCLEOTIDE SEQUENCE [LARGE SCALE GENOMIC DNA]</scope>
    <source>
        <strain evidence="15">SMRU2248</strain>
        <strain evidence="10 16">SMRU737</strain>
    </source>
</reference>
<dbReference type="InterPro" id="IPR011006">
    <property type="entry name" value="CheY-like_superfamily"/>
</dbReference>
<dbReference type="InterPro" id="IPR001867">
    <property type="entry name" value="OmpR/PhoB-type_DNA-bd"/>
</dbReference>
<evidence type="ECO:0000256" key="5">
    <source>
        <dbReference type="ARBA" id="ARBA00023163"/>
    </source>
</evidence>
<dbReference type="GO" id="GO:0034220">
    <property type="term" value="P:monoatomic ion transmembrane transport"/>
    <property type="evidence" value="ECO:0007669"/>
    <property type="project" value="UniProtKB-KW"/>
</dbReference>
<evidence type="ECO:0000313" key="17">
    <source>
        <dbReference type="Proteomes" id="UP000265600"/>
    </source>
</evidence>
<dbReference type="GO" id="GO:0000156">
    <property type="term" value="F:phosphorelay response regulator activity"/>
    <property type="evidence" value="ECO:0007669"/>
    <property type="project" value="TreeGrafter"/>
</dbReference>
<evidence type="ECO:0000313" key="13">
    <source>
        <dbReference type="EMBL" id="RJP83458.1"/>
    </source>
</evidence>
<evidence type="ECO:0000259" key="8">
    <source>
        <dbReference type="PROSITE" id="PS50110"/>
    </source>
</evidence>